<protein>
    <recommendedName>
        <fullName evidence="3">Lipoprotein</fullName>
    </recommendedName>
</protein>
<dbReference type="PROSITE" id="PS51257">
    <property type="entry name" value="PROKAR_LIPOPROTEIN"/>
    <property type="match status" value="1"/>
</dbReference>
<reference evidence="1 2" key="1">
    <citation type="journal article" date="2020" name="G3 (Bethesda)">
        <title>CeMbio - The Caenorhabditis elegans Microbiome Resource.</title>
        <authorList>
            <person name="Dirksen P."/>
            <person name="Assie A."/>
            <person name="Zimmermann J."/>
            <person name="Zhang F."/>
            <person name="Tietje A.M."/>
            <person name="Marsh S.A."/>
            <person name="Felix M.A."/>
            <person name="Shapira M."/>
            <person name="Kaleta C."/>
            <person name="Schulenburg H."/>
            <person name="Samuel B."/>
        </authorList>
    </citation>
    <scope>NUCLEOTIDE SEQUENCE [LARGE SCALE GENOMIC DNA]</scope>
    <source>
        <strain evidence="1 2">BIGb0172</strain>
    </source>
</reference>
<keyword evidence="2" id="KW-1185">Reference proteome</keyword>
<organism evidence="1 2">
    <name type="scientific">Comamonas piscis</name>
    <dbReference type="NCBI Taxonomy" id="1562974"/>
    <lineage>
        <taxon>Bacteria</taxon>
        <taxon>Pseudomonadati</taxon>
        <taxon>Pseudomonadota</taxon>
        <taxon>Betaproteobacteria</taxon>
        <taxon>Burkholderiales</taxon>
        <taxon>Comamonadaceae</taxon>
        <taxon>Comamonas</taxon>
    </lineage>
</organism>
<proteinExistence type="predicted"/>
<dbReference type="Proteomes" id="UP000515240">
    <property type="component" value="Chromosome"/>
</dbReference>
<dbReference type="AlphaFoldDB" id="A0A7G5EGX3"/>
<accession>A0A7G5EGX3</accession>
<gene>
    <name evidence="1" type="ORF">HS961_10645</name>
</gene>
<dbReference type="KEGG" id="cpis:HS961_10645"/>
<sequence>MNTKQIAIAAASLAMLGGCTPYAYQGRMSLDEQLKIRQDVEASRREAARDFEKYAAICLAEFPNATDAKNDGNQHLSDQWAVNVAMVSDGDPLVCSINRDNLTVERIHSGSRTMALGEYRAYLNGELAPSAYQSKDVSLGSSDKYLLAPRPTLQLSRLVWDDLAAPERQLLEANYSIDYFAAAEFGTIIDVQGVDESTPGTHAGAAIGSAVASAAYIDRAIRGGHSYSVGVNLAVGILGAVLGSLADKPAVTQFQFRYTVKKGDGELDYVHHTQESAFRSSPGTCVLLPTLQAATQQLCEQTSDSLRKRHLAKLQAAAATAAAAAAPTAQAD</sequence>
<name>A0A7G5EGX3_9BURK</name>
<evidence type="ECO:0008006" key="3">
    <source>
        <dbReference type="Google" id="ProtNLM"/>
    </source>
</evidence>
<dbReference type="RefSeq" id="WP_182327756.1">
    <property type="nucleotide sequence ID" value="NZ_CP058554.1"/>
</dbReference>
<evidence type="ECO:0000313" key="2">
    <source>
        <dbReference type="Proteomes" id="UP000515240"/>
    </source>
</evidence>
<evidence type="ECO:0000313" key="1">
    <source>
        <dbReference type="EMBL" id="QMV73248.1"/>
    </source>
</evidence>
<dbReference type="EMBL" id="CP058554">
    <property type="protein sequence ID" value="QMV73248.1"/>
    <property type="molecule type" value="Genomic_DNA"/>
</dbReference>